<dbReference type="Proteomes" id="UP000759131">
    <property type="component" value="Unassembled WGS sequence"/>
</dbReference>
<comment type="pathway">
    <text evidence="2">Lipid metabolism; fatty acid beta-oxidation.</text>
</comment>
<evidence type="ECO:0000313" key="15">
    <source>
        <dbReference type="EMBL" id="CAD7627491.1"/>
    </source>
</evidence>
<comment type="subcellular location">
    <subcellularLocation>
        <location evidence="1">Mitochondrion</location>
    </subcellularLocation>
</comment>
<dbReference type="InterPro" id="IPR020616">
    <property type="entry name" value="Thiolase_N"/>
</dbReference>
<dbReference type="Pfam" id="PF02803">
    <property type="entry name" value="Thiolase_C"/>
    <property type="match status" value="1"/>
</dbReference>
<dbReference type="InterPro" id="IPR016039">
    <property type="entry name" value="Thiolase-like"/>
</dbReference>
<evidence type="ECO:0000259" key="13">
    <source>
        <dbReference type="Pfam" id="PF00108"/>
    </source>
</evidence>
<dbReference type="EC" id="2.3.1.16" evidence="10"/>
<reference evidence="15" key="1">
    <citation type="submission" date="2020-11" db="EMBL/GenBank/DDBJ databases">
        <authorList>
            <person name="Tran Van P."/>
        </authorList>
    </citation>
    <scope>NUCLEOTIDE SEQUENCE</scope>
</reference>
<evidence type="ECO:0000256" key="3">
    <source>
        <dbReference type="ARBA" id="ARBA00010982"/>
    </source>
</evidence>
<proteinExistence type="inferred from homology"/>
<dbReference type="GO" id="GO:0006635">
    <property type="term" value="P:fatty acid beta-oxidation"/>
    <property type="evidence" value="ECO:0007669"/>
    <property type="project" value="TreeGrafter"/>
</dbReference>
<dbReference type="PROSITE" id="PS00737">
    <property type="entry name" value="THIOLASE_2"/>
    <property type="match status" value="1"/>
</dbReference>
<dbReference type="PROSITE" id="PS00099">
    <property type="entry name" value="THIOLASE_3"/>
    <property type="match status" value="1"/>
</dbReference>
<evidence type="ECO:0000256" key="7">
    <source>
        <dbReference type="ARBA" id="ARBA00023098"/>
    </source>
</evidence>
<dbReference type="PANTHER" id="PTHR18919:SF153">
    <property type="entry name" value="TRIFUNCTIONAL ENZYME SUBUNIT BETA, MITOCHONDRIAL"/>
    <property type="match status" value="1"/>
</dbReference>
<keyword evidence="8" id="KW-0496">Mitochondrion</keyword>
<feature type="domain" description="Thiolase N-terminal" evidence="13">
    <location>
        <begin position="4"/>
        <end position="274"/>
    </location>
</feature>
<dbReference type="EMBL" id="OC859349">
    <property type="protein sequence ID" value="CAD7627491.1"/>
    <property type="molecule type" value="Genomic_DNA"/>
</dbReference>
<protein>
    <recommendedName>
        <fullName evidence="10">acetyl-CoA C-acyltransferase</fullName>
        <ecNumber evidence="10">2.3.1.16</ecNumber>
    </recommendedName>
</protein>
<evidence type="ECO:0000256" key="1">
    <source>
        <dbReference type="ARBA" id="ARBA00004173"/>
    </source>
</evidence>
<dbReference type="InterPro" id="IPR020615">
    <property type="entry name" value="Thiolase_acyl_enz_int_AS"/>
</dbReference>
<dbReference type="InterPro" id="IPR020617">
    <property type="entry name" value="Thiolase_C"/>
</dbReference>
<dbReference type="InterPro" id="IPR002155">
    <property type="entry name" value="Thiolase"/>
</dbReference>
<dbReference type="FunFam" id="3.40.47.10:FF:000011">
    <property type="entry name" value="3-ketoacyl-CoA thiolase"/>
    <property type="match status" value="1"/>
</dbReference>
<feature type="active site" description="Proton acceptor" evidence="11">
    <location>
        <position position="378"/>
    </location>
</feature>
<dbReference type="OrthoDB" id="5404651at2759"/>
<keyword evidence="16" id="KW-1185">Reference proteome</keyword>
<evidence type="ECO:0000256" key="11">
    <source>
        <dbReference type="PIRSR" id="PIRSR000429-1"/>
    </source>
</evidence>
<dbReference type="InterPro" id="IPR020610">
    <property type="entry name" value="Thiolase_AS"/>
</dbReference>
<feature type="domain" description="Thiolase C-terminal" evidence="14">
    <location>
        <begin position="283"/>
        <end position="420"/>
    </location>
</feature>
<sequence>MNRVVVMSGLRTPFLRANTHFQDVKGFELLRHALIATVNKVDQLDKNDVNYVVAGQTFQTGNSNVARDSVITAGFDVRKTVAHTVTQACISANQAITSVATLIATNQIDCGIGCGVESLSDPPIRVTKALRRWLLDMNKVRTTSQRLRMLVKLRPSMVFGFEAPPIAEFTTDETMGQSCDRVTAAFKVSREEQDRFGVRSHQMAGEAQKAGHLADVSPILVSKIGLVDKDNGIRSATYDSVAKLKPAFTKTGTATASNSSYLTDGASATLLMSERKAKSLGLKPQIYIKDYIYVAIDPKEHLLLGPAHAITKLLKKNNLTFKDIDAFELHEAFSGQVLANLKAMDSEEYSRTKIGTEKAGLIPMDRLNTWGGSVSLGHPFGATGSRLVNMAANRLLESGGKYAMIAACAGGALGHAMILENCS</sequence>
<dbReference type="PIRSF" id="PIRSF000429">
    <property type="entry name" value="Ac-CoA_Ac_transf"/>
    <property type="match status" value="1"/>
</dbReference>
<dbReference type="CDD" id="cd00751">
    <property type="entry name" value="thiolase"/>
    <property type="match status" value="1"/>
</dbReference>
<dbReference type="GO" id="GO:0003985">
    <property type="term" value="F:acetyl-CoA C-acetyltransferase activity"/>
    <property type="evidence" value="ECO:0007669"/>
    <property type="project" value="TreeGrafter"/>
</dbReference>
<evidence type="ECO:0000256" key="5">
    <source>
        <dbReference type="ARBA" id="ARBA00022679"/>
    </source>
</evidence>
<evidence type="ECO:0000256" key="2">
    <source>
        <dbReference type="ARBA" id="ARBA00005005"/>
    </source>
</evidence>
<accession>A0A7R9KQH1</accession>
<evidence type="ECO:0000313" key="16">
    <source>
        <dbReference type="Proteomes" id="UP000759131"/>
    </source>
</evidence>
<evidence type="ECO:0000256" key="6">
    <source>
        <dbReference type="ARBA" id="ARBA00022832"/>
    </source>
</evidence>
<keyword evidence="6" id="KW-0276">Fatty acid metabolism</keyword>
<dbReference type="GO" id="GO:0005739">
    <property type="term" value="C:mitochondrion"/>
    <property type="evidence" value="ECO:0007669"/>
    <property type="project" value="UniProtKB-SubCell"/>
</dbReference>
<dbReference type="PANTHER" id="PTHR18919">
    <property type="entry name" value="ACETYL-COA C-ACYLTRANSFERASE"/>
    <property type="match status" value="1"/>
</dbReference>
<feature type="active site" description="Proton acceptor" evidence="11">
    <location>
        <position position="408"/>
    </location>
</feature>
<dbReference type="NCBIfam" id="TIGR01930">
    <property type="entry name" value="AcCoA-C-Actrans"/>
    <property type="match status" value="1"/>
</dbReference>
<dbReference type="Pfam" id="PF00108">
    <property type="entry name" value="Thiolase_N"/>
    <property type="match status" value="1"/>
</dbReference>
<evidence type="ECO:0000256" key="4">
    <source>
        <dbReference type="ARBA" id="ARBA00022490"/>
    </source>
</evidence>
<keyword evidence="5 12" id="KW-0808">Transferase</keyword>
<keyword evidence="9 12" id="KW-0012">Acyltransferase</keyword>
<comment type="similarity">
    <text evidence="3 12">Belongs to the thiolase-like superfamily. Thiolase family.</text>
</comment>
<dbReference type="SUPFAM" id="SSF53901">
    <property type="entry name" value="Thiolase-like"/>
    <property type="match status" value="2"/>
</dbReference>
<feature type="active site" description="Acyl-thioester intermediate" evidence="11">
    <location>
        <position position="89"/>
    </location>
</feature>
<keyword evidence="4" id="KW-0963">Cytoplasm</keyword>
<keyword evidence="7" id="KW-0443">Lipid metabolism</keyword>
<evidence type="ECO:0000256" key="10">
    <source>
        <dbReference type="ARBA" id="ARBA00024073"/>
    </source>
</evidence>
<gene>
    <name evidence="15" type="ORF">OSB1V03_LOCUS7917</name>
</gene>
<evidence type="ECO:0000256" key="9">
    <source>
        <dbReference type="ARBA" id="ARBA00023315"/>
    </source>
</evidence>
<dbReference type="EMBL" id="CAJPIZ010004774">
    <property type="protein sequence ID" value="CAG2107921.1"/>
    <property type="molecule type" value="Genomic_DNA"/>
</dbReference>
<evidence type="ECO:0000256" key="8">
    <source>
        <dbReference type="ARBA" id="ARBA00023128"/>
    </source>
</evidence>
<dbReference type="AlphaFoldDB" id="A0A7R9KQH1"/>
<dbReference type="Gene3D" id="3.40.47.10">
    <property type="match status" value="1"/>
</dbReference>
<evidence type="ECO:0000256" key="12">
    <source>
        <dbReference type="RuleBase" id="RU003557"/>
    </source>
</evidence>
<dbReference type="PROSITE" id="PS00098">
    <property type="entry name" value="THIOLASE_1"/>
    <property type="match status" value="1"/>
</dbReference>
<evidence type="ECO:0000259" key="14">
    <source>
        <dbReference type="Pfam" id="PF02803"/>
    </source>
</evidence>
<organism evidence="15">
    <name type="scientific">Medioppia subpectinata</name>
    <dbReference type="NCBI Taxonomy" id="1979941"/>
    <lineage>
        <taxon>Eukaryota</taxon>
        <taxon>Metazoa</taxon>
        <taxon>Ecdysozoa</taxon>
        <taxon>Arthropoda</taxon>
        <taxon>Chelicerata</taxon>
        <taxon>Arachnida</taxon>
        <taxon>Acari</taxon>
        <taxon>Acariformes</taxon>
        <taxon>Sarcoptiformes</taxon>
        <taxon>Oribatida</taxon>
        <taxon>Brachypylina</taxon>
        <taxon>Oppioidea</taxon>
        <taxon>Oppiidae</taxon>
        <taxon>Medioppia</taxon>
    </lineage>
</organism>
<dbReference type="InterPro" id="IPR020613">
    <property type="entry name" value="Thiolase_CS"/>
</dbReference>
<name>A0A7R9KQH1_9ACAR</name>